<feature type="compositionally biased region" description="Polar residues" evidence="1">
    <location>
        <begin position="370"/>
        <end position="391"/>
    </location>
</feature>
<protein>
    <submittedName>
        <fullName evidence="2">Ulp1 protease family C-terminal catalytic domain containing protein expressed</fullName>
    </submittedName>
</protein>
<name>A0A1D6EIN0_MAIZE</name>
<feature type="region of interest" description="Disordered" evidence="1">
    <location>
        <begin position="300"/>
        <end position="452"/>
    </location>
</feature>
<dbReference type="ExpressionAtlas" id="A0A1D6EIN0">
    <property type="expression patterns" value="baseline and differential"/>
</dbReference>
<feature type="region of interest" description="Disordered" evidence="1">
    <location>
        <begin position="1"/>
        <end position="25"/>
    </location>
</feature>
<sequence length="533" mass="56457">MPRSSSASPVVRAEETTSGTTFFHEAHRDEGSIVASVSADDALRRAEVVVVEREEQPATKEICENVQLRQFRSSAGEGVPIEVDSKASGAVSLDARWVAMESSSFHRDNGAIAEGEGEEDEHVKEICQQAESAVAGRCGGYGVCSQYQFGELMSSCWQPVTRQDPCSESESDSSESSSDASISDIIPMLDELNPPVDLGAGHPSSAFREKLSAGSSDDEDGSEEDNNLSSDEDGEEEEEEEEKGDGNNWKGSVDPNSLEAEEKNGSSESLMARRRAKNALVFDLDRRLMDLQAADAVSKMEAASRFRVQVPSISTPRRPGPSDDPAEGDTVELPQIPGSAPPSVLLPRRKPSDDAPFDDQIVDRDRRLQETWTPPRSGFPSSAQGSRTPDTGSLFVRPSSSPRHGSGVVEVEAEEPGLSGAKDAADDHSESESGSEEEPPLPLGSNGRLFGSLEPRIGDEIRILGAAVSDVCVLELEANLGRSNGGSAGSIDAADSSHVQKPVSSSGSDDADDSASAACRCRQCAIGSTASSI</sequence>
<evidence type="ECO:0000313" key="2">
    <source>
        <dbReference type="EMBL" id="ONM19958.1"/>
    </source>
</evidence>
<keyword evidence="2" id="KW-0378">Hydrolase</keyword>
<accession>A0A1D6EIN0</accession>
<dbReference type="PANTHER" id="PTHR33870:SF7">
    <property type="entry name" value="OS12G0127650 PROTEIN"/>
    <property type="match status" value="1"/>
</dbReference>
<dbReference type="EMBL" id="CM007648">
    <property type="protein sequence ID" value="ONM19958.1"/>
    <property type="molecule type" value="Genomic_DNA"/>
</dbReference>
<keyword evidence="2" id="KW-0645">Protease</keyword>
<dbReference type="GO" id="GO:0008233">
    <property type="term" value="F:peptidase activity"/>
    <property type="evidence" value="ECO:0007669"/>
    <property type="project" value="UniProtKB-KW"/>
</dbReference>
<dbReference type="PANTHER" id="PTHR33870">
    <property type="entry name" value="CARDIOMYOPATHY-ASSOCIATED PROTEIN"/>
    <property type="match status" value="1"/>
</dbReference>
<organism evidence="2">
    <name type="scientific">Zea mays</name>
    <name type="common">Maize</name>
    <dbReference type="NCBI Taxonomy" id="4577"/>
    <lineage>
        <taxon>Eukaryota</taxon>
        <taxon>Viridiplantae</taxon>
        <taxon>Streptophyta</taxon>
        <taxon>Embryophyta</taxon>
        <taxon>Tracheophyta</taxon>
        <taxon>Spermatophyta</taxon>
        <taxon>Magnoliopsida</taxon>
        <taxon>Liliopsida</taxon>
        <taxon>Poales</taxon>
        <taxon>Poaceae</taxon>
        <taxon>PACMAD clade</taxon>
        <taxon>Panicoideae</taxon>
        <taxon>Andropogonodae</taxon>
        <taxon>Andropogoneae</taxon>
        <taxon>Tripsacinae</taxon>
        <taxon>Zea</taxon>
    </lineage>
</organism>
<evidence type="ECO:0000256" key="1">
    <source>
        <dbReference type="SAM" id="MobiDB-lite"/>
    </source>
</evidence>
<feature type="region of interest" description="Disordered" evidence="1">
    <location>
        <begin position="161"/>
        <end position="272"/>
    </location>
</feature>
<dbReference type="GO" id="GO:0006508">
    <property type="term" value="P:proteolysis"/>
    <property type="evidence" value="ECO:0007669"/>
    <property type="project" value="UniProtKB-KW"/>
</dbReference>
<feature type="region of interest" description="Disordered" evidence="1">
    <location>
        <begin position="481"/>
        <end position="514"/>
    </location>
</feature>
<dbReference type="AlphaFoldDB" id="A0A1D6EIN0"/>
<feature type="compositionally biased region" description="Low complexity" evidence="1">
    <location>
        <begin position="174"/>
        <end position="186"/>
    </location>
</feature>
<reference evidence="2" key="1">
    <citation type="submission" date="2015-12" db="EMBL/GenBank/DDBJ databases">
        <title>Update maize B73 reference genome by single molecule sequencing technologies.</title>
        <authorList>
            <consortium name="Maize Genome Sequencing Project"/>
            <person name="Ware D."/>
        </authorList>
    </citation>
    <scope>NUCLEOTIDE SEQUENCE [LARGE SCALE GENOMIC DNA]</scope>
    <source>
        <tissue evidence="2">Seedling</tissue>
    </source>
</reference>
<feature type="compositionally biased region" description="Low complexity" evidence="1">
    <location>
        <begin position="504"/>
        <end position="514"/>
    </location>
</feature>
<proteinExistence type="predicted"/>
<gene>
    <name evidence="2" type="ORF">ZEAMMB73_Zm00001d005008</name>
</gene>
<feature type="compositionally biased region" description="Acidic residues" evidence="1">
    <location>
        <begin position="216"/>
        <end position="243"/>
    </location>
</feature>